<evidence type="ECO:0000259" key="5">
    <source>
        <dbReference type="Pfam" id="PF13458"/>
    </source>
</evidence>
<comment type="caution">
    <text evidence="6">The sequence shown here is derived from an EMBL/GenBank/DDBJ whole genome shotgun (WGS) entry which is preliminary data.</text>
</comment>
<dbReference type="RefSeq" id="WP_106719505.1">
    <property type="nucleotide sequence ID" value="NZ_JACHXT010000003.1"/>
</dbReference>
<dbReference type="GO" id="GO:0006865">
    <property type="term" value="P:amino acid transport"/>
    <property type="evidence" value="ECO:0007669"/>
    <property type="project" value="UniProtKB-KW"/>
</dbReference>
<dbReference type="Proteomes" id="UP000241158">
    <property type="component" value="Unassembled WGS sequence"/>
</dbReference>
<evidence type="ECO:0000313" key="7">
    <source>
        <dbReference type="Proteomes" id="UP000241158"/>
    </source>
</evidence>
<dbReference type="PANTHER" id="PTHR30483:SF6">
    <property type="entry name" value="PERIPLASMIC BINDING PROTEIN OF ABC TRANSPORTER FOR NATURAL AMINO ACIDS"/>
    <property type="match status" value="1"/>
</dbReference>
<dbReference type="InterPro" id="IPR028081">
    <property type="entry name" value="Leu-bd"/>
</dbReference>
<organism evidence="6 7">
    <name type="scientific">Phyllobacterium endophyticum</name>
    <dbReference type="NCBI Taxonomy" id="1149773"/>
    <lineage>
        <taxon>Bacteria</taxon>
        <taxon>Pseudomonadati</taxon>
        <taxon>Pseudomonadota</taxon>
        <taxon>Alphaproteobacteria</taxon>
        <taxon>Hyphomicrobiales</taxon>
        <taxon>Phyllobacteriaceae</taxon>
        <taxon>Phyllobacterium</taxon>
    </lineage>
</organism>
<keyword evidence="4" id="KW-1133">Transmembrane helix</keyword>
<name>A0A2P7AK54_9HYPH</name>
<keyword evidence="7" id="KW-1185">Reference proteome</keyword>
<keyword evidence="4" id="KW-0472">Membrane</keyword>
<evidence type="ECO:0000256" key="4">
    <source>
        <dbReference type="SAM" id="Phobius"/>
    </source>
</evidence>
<keyword evidence="3" id="KW-0029">Amino-acid transport</keyword>
<comment type="similarity">
    <text evidence="1">Belongs to the leucine-binding protein family.</text>
</comment>
<dbReference type="InterPro" id="IPR006311">
    <property type="entry name" value="TAT_signal"/>
</dbReference>
<dbReference type="PROSITE" id="PS51318">
    <property type="entry name" value="TAT"/>
    <property type="match status" value="1"/>
</dbReference>
<dbReference type="PANTHER" id="PTHR30483">
    <property type="entry name" value="LEUCINE-SPECIFIC-BINDING PROTEIN"/>
    <property type="match status" value="1"/>
</dbReference>
<protein>
    <recommendedName>
        <fullName evidence="5">Leucine-binding protein domain-containing protein</fullName>
    </recommendedName>
</protein>
<evidence type="ECO:0000256" key="3">
    <source>
        <dbReference type="ARBA" id="ARBA00022970"/>
    </source>
</evidence>
<dbReference type="Gene3D" id="3.40.50.2300">
    <property type="match status" value="2"/>
</dbReference>
<dbReference type="OrthoDB" id="9791590at2"/>
<reference evidence="7" key="1">
    <citation type="submission" date="2017-11" db="EMBL/GenBank/DDBJ databases">
        <authorList>
            <person name="Kuznetsova I."/>
            <person name="Sazanova A."/>
            <person name="Chirak E."/>
            <person name="Safronova V."/>
            <person name="Willems A."/>
        </authorList>
    </citation>
    <scope>NUCLEOTIDE SEQUENCE [LARGE SCALE GENOMIC DNA]</scope>
    <source>
        <strain evidence="7">PEPV15</strain>
    </source>
</reference>
<accession>A0A2P7AK54</accession>
<dbReference type="AlphaFoldDB" id="A0A2P7AK54"/>
<dbReference type="SUPFAM" id="SSF53822">
    <property type="entry name" value="Periplasmic binding protein-like I"/>
    <property type="match status" value="1"/>
</dbReference>
<dbReference type="Pfam" id="PF13458">
    <property type="entry name" value="Peripla_BP_6"/>
    <property type="match status" value="1"/>
</dbReference>
<keyword evidence="3" id="KW-0813">Transport</keyword>
<keyword evidence="4" id="KW-0812">Transmembrane</keyword>
<evidence type="ECO:0000313" key="6">
    <source>
        <dbReference type="EMBL" id="PSH54601.1"/>
    </source>
</evidence>
<dbReference type="InterPro" id="IPR028082">
    <property type="entry name" value="Peripla_BP_I"/>
</dbReference>
<feature type="domain" description="Leucine-binding protein" evidence="5">
    <location>
        <begin position="63"/>
        <end position="411"/>
    </location>
</feature>
<gene>
    <name evidence="6" type="ORF">CU100_25800</name>
</gene>
<proteinExistence type="inferred from homology"/>
<evidence type="ECO:0000256" key="2">
    <source>
        <dbReference type="ARBA" id="ARBA00022729"/>
    </source>
</evidence>
<feature type="transmembrane region" description="Helical" evidence="4">
    <location>
        <begin position="15"/>
        <end position="36"/>
    </location>
</feature>
<dbReference type="InterPro" id="IPR051010">
    <property type="entry name" value="BCAA_transport"/>
</dbReference>
<dbReference type="EMBL" id="PGGN01000008">
    <property type="protein sequence ID" value="PSH54601.1"/>
    <property type="molecule type" value="Genomic_DNA"/>
</dbReference>
<sequence length="430" mass="44795">MTRRLTDHQVSRRGVLMGMGAIASMGVLGFPALGFAQEVDGPLTPWFGKGGPKAGAGLKWTHGLNLALTGTGAAIGQVMSQGSQVATNLIRESGGPDIKLALNDHQGGLVPASVTGVRRMISQEGIKSLGTSYGPASEALFPLVANSNITTFWSGGAGPGGLNKPNVWITMALFALDPATGGIAYLAKRFPEAKRLALIGQQENGIGAIKGIAPKVWPQVSNGGTVLDAEYVNIGTTDFSSLIARLKSAKADAIFSTIYGNDQGYFIRQLRDAGVNIPIMSIDLATPTVPDIAGDAVANNCFLAVDGYLPENPNPYNKLFVNTYKSKYGTNPDYFAANFFEATNILGALISRAVAAGKNPEDAGVLSEVMAANSSFPSVYGGSVTEPGQMKFNVEDHSVTKPIGVFEIGQKGVLKKVATITKGSTDIGAA</sequence>
<evidence type="ECO:0000256" key="1">
    <source>
        <dbReference type="ARBA" id="ARBA00010062"/>
    </source>
</evidence>
<keyword evidence="2" id="KW-0732">Signal</keyword>